<feature type="compositionally biased region" description="Basic residues" evidence="1">
    <location>
        <begin position="144"/>
        <end position="154"/>
    </location>
</feature>
<keyword evidence="3" id="KW-1185">Reference proteome</keyword>
<gene>
    <name evidence="2" type="ORF">PIB30_001022</name>
</gene>
<feature type="region of interest" description="Disordered" evidence="1">
    <location>
        <begin position="113"/>
        <end position="175"/>
    </location>
</feature>
<accession>A0ABU6T4E3</accession>
<name>A0ABU6T4E3_9FABA</name>
<evidence type="ECO:0000313" key="3">
    <source>
        <dbReference type="Proteomes" id="UP001341840"/>
    </source>
</evidence>
<dbReference type="EMBL" id="JASCZI010090623">
    <property type="protein sequence ID" value="MED6142823.1"/>
    <property type="molecule type" value="Genomic_DNA"/>
</dbReference>
<sequence length="175" mass="20170">MQMVRKYDNCLQNKEQKEREADCADFNSNIPCATNSSIEAQFEKSKNVNRKHTNIRSSYDEPVMDETTQRNNDALSRCFEACQVGSARNGLIAIVHRGLDRIFSELQEYKEEEKEQAKEKGRTTISHEDCTVSDINDLQSPQHVRSRGRPRKRLGSNLEKKIAKETNKKNRHTIG</sequence>
<evidence type="ECO:0000313" key="2">
    <source>
        <dbReference type="EMBL" id="MED6142823.1"/>
    </source>
</evidence>
<protein>
    <submittedName>
        <fullName evidence="2">Uncharacterized protein</fullName>
    </submittedName>
</protein>
<feature type="compositionally biased region" description="Basic and acidic residues" evidence="1">
    <location>
        <begin position="158"/>
        <end position="168"/>
    </location>
</feature>
<dbReference type="Proteomes" id="UP001341840">
    <property type="component" value="Unassembled WGS sequence"/>
</dbReference>
<feature type="compositionally biased region" description="Polar residues" evidence="1">
    <location>
        <begin position="133"/>
        <end position="143"/>
    </location>
</feature>
<comment type="caution">
    <text evidence="2">The sequence shown here is derived from an EMBL/GenBank/DDBJ whole genome shotgun (WGS) entry which is preliminary data.</text>
</comment>
<proteinExistence type="predicted"/>
<feature type="compositionally biased region" description="Basic and acidic residues" evidence="1">
    <location>
        <begin position="113"/>
        <end position="130"/>
    </location>
</feature>
<organism evidence="2 3">
    <name type="scientific">Stylosanthes scabra</name>
    <dbReference type="NCBI Taxonomy" id="79078"/>
    <lineage>
        <taxon>Eukaryota</taxon>
        <taxon>Viridiplantae</taxon>
        <taxon>Streptophyta</taxon>
        <taxon>Embryophyta</taxon>
        <taxon>Tracheophyta</taxon>
        <taxon>Spermatophyta</taxon>
        <taxon>Magnoliopsida</taxon>
        <taxon>eudicotyledons</taxon>
        <taxon>Gunneridae</taxon>
        <taxon>Pentapetalae</taxon>
        <taxon>rosids</taxon>
        <taxon>fabids</taxon>
        <taxon>Fabales</taxon>
        <taxon>Fabaceae</taxon>
        <taxon>Papilionoideae</taxon>
        <taxon>50 kb inversion clade</taxon>
        <taxon>dalbergioids sensu lato</taxon>
        <taxon>Dalbergieae</taxon>
        <taxon>Pterocarpus clade</taxon>
        <taxon>Stylosanthes</taxon>
    </lineage>
</organism>
<evidence type="ECO:0000256" key="1">
    <source>
        <dbReference type="SAM" id="MobiDB-lite"/>
    </source>
</evidence>
<reference evidence="2 3" key="1">
    <citation type="journal article" date="2023" name="Plants (Basel)">
        <title>Bridging the Gap: Combining Genomics and Transcriptomics Approaches to Understand Stylosanthes scabra, an Orphan Legume from the Brazilian Caatinga.</title>
        <authorList>
            <person name="Ferreira-Neto J.R.C."/>
            <person name="da Silva M.D."/>
            <person name="Binneck E."/>
            <person name="de Melo N.F."/>
            <person name="da Silva R.H."/>
            <person name="de Melo A.L.T.M."/>
            <person name="Pandolfi V."/>
            <person name="Bustamante F.O."/>
            <person name="Brasileiro-Vidal A.C."/>
            <person name="Benko-Iseppon A.M."/>
        </authorList>
    </citation>
    <scope>NUCLEOTIDE SEQUENCE [LARGE SCALE GENOMIC DNA]</scope>
    <source>
        <tissue evidence="2">Leaves</tissue>
    </source>
</reference>